<feature type="region of interest" description="Disordered" evidence="1">
    <location>
        <begin position="1"/>
        <end position="56"/>
    </location>
</feature>
<reference evidence="2 3" key="1">
    <citation type="submission" date="2024-09" db="EMBL/GenBank/DDBJ databases">
        <authorList>
            <person name="Sun Q."/>
            <person name="Mori K."/>
        </authorList>
    </citation>
    <scope>NUCLEOTIDE SEQUENCE [LARGE SCALE GENOMIC DNA]</scope>
    <source>
        <strain evidence="2 3">CICC 10874</strain>
    </source>
</reference>
<evidence type="ECO:0000313" key="2">
    <source>
        <dbReference type="EMBL" id="MFC0675409.1"/>
    </source>
</evidence>
<gene>
    <name evidence="2" type="ORF">ACFFF6_15725</name>
</gene>
<protein>
    <submittedName>
        <fullName evidence="2">Uncharacterized protein</fullName>
    </submittedName>
</protein>
<name>A0ABV6REJ6_9MICO</name>
<organism evidence="2 3">
    <name type="scientific">Brachybacterium hainanense</name>
    <dbReference type="NCBI Taxonomy" id="1541174"/>
    <lineage>
        <taxon>Bacteria</taxon>
        <taxon>Bacillati</taxon>
        <taxon>Actinomycetota</taxon>
        <taxon>Actinomycetes</taxon>
        <taxon>Micrococcales</taxon>
        <taxon>Dermabacteraceae</taxon>
        <taxon>Brachybacterium</taxon>
    </lineage>
</organism>
<dbReference type="EMBL" id="JBHLSV010000023">
    <property type="protein sequence ID" value="MFC0675409.1"/>
    <property type="molecule type" value="Genomic_DNA"/>
</dbReference>
<keyword evidence="3" id="KW-1185">Reference proteome</keyword>
<dbReference type="RefSeq" id="WP_376982427.1">
    <property type="nucleotide sequence ID" value="NZ_JBHLSV010000023.1"/>
</dbReference>
<dbReference type="Proteomes" id="UP001589793">
    <property type="component" value="Unassembled WGS sequence"/>
</dbReference>
<sequence length="99" mass="10869">MRTTAAGPADLSDGELWSALPRRPSTREQAQQPRRDPGAWRLLGAGDDPSRGEGPPLVHEIRRGYPALPAVDGAPVSDPRIEALRRALPLRFRIVRSSR</sequence>
<accession>A0ABV6REJ6</accession>
<evidence type="ECO:0000256" key="1">
    <source>
        <dbReference type="SAM" id="MobiDB-lite"/>
    </source>
</evidence>
<comment type="caution">
    <text evidence="2">The sequence shown here is derived from an EMBL/GenBank/DDBJ whole genome shotgun (WGS) entry which is preliminary data.</text>
</comment>
<proteinExistence type="predicted"/>
<evidence type="ECO:0000313" key="3">
    <source>
        <dbReference type="Proteomes" id="UP001589793"/>
    </source>
</evidence>